<dbReference type="InterPro" id="IPR051010">
    <property type="entry name" value="BCAA_transport"/>
</dbReference>
<feature type="chain" id="PRO_5037679239" evidence="4">
    <location>
        <begin position="21"/>
        <end position="398"/>
    </location>
</feature>
<dbReference type="InterPro" id="IPR028081">
    <property type="entry name" value="Leu-bd"/>
</dbReference>
<keyword evidence="7" id="KW-1185">Reference proteome</keyword>
<keyword evidence="2 4" id="KW-0732">Signal</keyword>
<dbReference type="RefSeq" id="WP_095596851.1">
    <property type="nucleotide sequence ID" value="NZ_BMKN01000001.1"/>
</dbReference>
<evidence type="ECO:0000256" key="1">
    <source>
        <dbReference type="ARBA" id="ARBA00010062"/>
    </source>
</evidence>
<evidence type="ECO:0000259" key="5">
    <source>
        <dbReference type="Pfam" id="PF13458"/>
    </source>
</evidence>
<reference evidence="6" key="1">
    <citation type="journal article" date="2014" name="Int. J. Syst. Evol. Microbiol.">
        <title>Complete genome sequence of Corynebacterium casei LMG S-19264T (=DSM 44701T), isolated from a smear-ripened cheese.</title>
        <authorList>
            <consortium name="US DOE Joint Genome Institute (JGI-PGF)"/>
            <person name="Walter F."/>
            <person name="Albersmeier A."/>
            <person name="Kalinowski J."/>
            <person name="Ruckert C."/>
        </authorList>
    </citation>
    <scope>NUCLEOTIDE SEQUENCE</scope>
    <source>
        <strain evidence="6">CGMCC 1.16012</strain>
    </source>
</reference>
<comment type="caution">
    <text evidence="6">The sequence shown here is derived from an EMBL/GenBank/DDBJ whole genome shotgun (WGS) entry which is preliminary data.</text>
</comment>
<dbReference type="EMBL" id="BMKN01000001">
    <property type="protein sequence ID" value="GGE37824.1"/>
    <property type="molecule type" value="Genomic_DNA"/>
</dbReference>
<dbReference type="GO" id="GO:0006865">
    <property type="term" value="P:amino acid transport"/>
    <property type="evidence" value="ECO:0007669"/>
    <property type="project" value="UniProtKB-KW"/>
</dbReference>
<dbReference type="SUPFAM" id="SSF53822">
    <property type="entry name" value="Periplasmic binding protein-like I"/>
    <property type="match status" value="1"/>
</dbReference>
<organism evidence="6 7">
    <name type="scientific">Actibacterium pelagium</name>
    <dbReference type="NCBI Taxonomy" id="2029103"/>
    <lineage>
        <taxon>Bacteria</taxon>
        <taxon>Pseudomonadati</taxon>
        <taxon>Pseudomonadota</taxon>
        <taxon>Alphaproteobacteria</taxon>
        <taxon>Rhodobacterales</taxon>
        <taxon>Roseobacteraceae</taxon>
        <taxon>Actibacterium</taxon>
    </lineage>
</organism>
<evidence type="ECO:0000256" key="3">
    <source>
        <dbReference type="ARBA" id="ARBA00022970"/>
    </source>
</evidence>
<name>A0A917AAT2_9RHOB</name>
<protein>
    <submittedName>
        <fullName evidence="6">Branched-chain amino acid ABC transporter substrate-binding protein</fullName>
    </submittedName>
</protein>
<dbReference type="PANTHER" id="PTHR30483">
    <property type="entry name" value="LEUCINE-SPECIFIC-BINDING PROTEIN"/>
    <property type="match status" value="1"/>
</dbReference>
<dbReference type="OrthoDB" id="7337537at2"/>
<keyword evidence="3" id="KW-0813">Transport</keyword>
<dbReference type="CDD" id="cd06346">
    <property type="entry name" value="PBP1_ABC_ligand_binding-like"/>
    <property type="match status" value="1"/>
</dbReference>
<feature type="domain" description="Leucine-binding protein" evidence="5">
    <location>
        <begin position="27"/>
        <end position="331"/>
    </location>
</feature>
<evidence type="ECO:0000313" key="7">
    <source>
        <dbReference type="Proteomes" id="UP000606730"/>
    </source>
</evidence>
<evidence type="ECO:0000256" key="2">
    <source>
        <dbReference type="ARBA" id="ARBA00022729"/>
    </source>
</evidence>
<gene>
    <name evidence="6" type="ORF">GCM10011517_02000</name>
</gene>
<dbReference type="Gene3D" id="3.40.50.2300">
    <property type="match status" value="2"/>
</dbReference>
<dbReference type="Pfam" id="PF13458">
    <property type="entry name" value="Peripla_BP_6"/>
    <property type="match status" value="1"/>
</dbReference>
<evidence type="ECO:0000256" key="4">
    <source>
        <dbReference type="SAM" id="SignalP"/>
    </source>
</evidence>
<proteinExistence type="inferred from homology"/>
<dbReference type="PANTHER" id="PTHR30483:SF6">
    <property type="entry name" value="PERIPLASMIC BINDING PROTEIN OF ABC TRANSPORTER FOR NATURAL AMINO ACIDS"/>
    <property type="match status" value="1"/>
</dbReference>
<accession>A0A917AAT2</accession>
<sequence length="398" mass="40015">MRKLLLATTAAITTAGAAMAGGHMKDVTIGVLVAFTGPLESLAPPIAEGAELAIKEVNDSGKFVDGGVITPVRGDSTCVDAGAATAAAERLITAEGASAIMGAMCSGATGAVFTNVSRPNGILQISPSATSPGLTALEDDNLFFRLAPSDARQGEVMTDVIMDKGFKEVALTYTNNDYGKGLADSFQSAFEAAGGTVTISAAHEDGKSDYSAEVGALASAGGEVLVVAGYADQGGAGVIQAALDSGAFDTFVLPDGMVTSALTDRFGADLDGSFGQNPSASGDAAASYEQMAEAAGFDGSSPYAKEGYDSAALIMLAMHATGSTEGKVLAEKVWELANGPGEKIYPGELGKAMEILSAGGAIDYEGASSVNLIGPGEASGSYREIVVEGGEIKEVGFR</sequence>
<dbReference type="AlphaFoldDB" id="A0A917AAT2"/>
<dbReference type="Proteomes" id="UP000606730">
    <property type="component" value="Unassembled WGS sequence"/>
</dbReference>
<comment type="similarity">
    <text evidence="1">Belongs to the leucine-binding protein family.</text>
</comment>
<keyword evidence="3" id="KW-0029">Amino-acid transport</keyword>
<dbReference type="InterPro" id="IPR028082">
    <property type="entry name" value="Peripla_BP_I"/>
</dbReference>
<feature type="signal peptide" evidence="4">
    <location>
        <begin position="1"/>
        <end position="20"/>
    </location>
</feature>
<reference evidence="6" key="2">
    <citation type="submission" date="2020-09" db="EMBL/GenBank/DDBJ databases">
        <authorList>
            <person name="Sun Q."/>
            <person name="Zhou Y."/>
        </authorList>
    </citation>
    <scope>NUCLEOTIDE SEQUENCE</scope>
    <source>
        <strain evidence="6">CGMCC 1.16012</strain>
    </source>
</reference>
<evidence type="ECO:0000313" key="6">
    <source>
        <dbReference type="EMBL" id="GGE37824.1"/>
    </source>
</evidence>